<evidence type="ECO:0000313" key="2">
    <source>
        <dbReference type="EMBL" id="GAA3610159.1"/>
    </source>
</evidence>
<name>A0ABP6ZLT1_9ACTN</name>
<feature type="signal peptide" evidence="1">
    <location>
        <begin position="1"/>
        <end position="25"/>
    </location>
</feature>
<evidence type="ECO:0008006" key="4">
    <source>
        <dbReference type="Google" id="ProtNLM"/>
    </source>
</evidence>
<dbReference type="Gene3D" id="3.60.10.10">
    <property type="entry name" value="Endonuclease/exonuclease/phosphatase"/>
    <property type="match status" value="1"/>
</dbReference>
<feature type="chain" id="PRO_5046261046" description="Endonuclease/exonuclease/phosphatase domain-containing protein" evidence="1">
    <location>
        <begin position="26"/>
        <end position="315"/>
    </location>
</feature>
<organism evidence="2 3">
    <name type="scientific">Microlunatus ginsengisoli</name>
    <dbReference type="NCBI Taxonomy" id="363863"/>
    <lineage>
        <taxon>Bacteria</taxon>
        <taxon>Bacillati</taxon>
        <taxon>Actinomycetota</taxon>
        <taxon>Actinomycetes</taxon>
        <taxon>Propionibacteriales</taxon>
        <taxon>Propionibacteriaceae</taxon>
        <taxon>Microlunatus</taxon>
    </lineage>
</organism>
<dbReference type="InterPro" id="IPR036691">
    <property type="entry name" value="Endo/exonu/phosph_ase_sf"/>
</dbReference>
<keyword evidence="3" id="KW-1185">Reference proteome</keyword>
<reference evidence="3" key="1">
    <citation type="journal article" date="2019" name="Int. J. Syst. Evol. Microbiol.">
        <title>The Global Catalogue of Microorganisms (GCM) 10K type strain sequencing project: providing services to taxonomists for standard genome sequencing and annotation.</title>
        <authorList>
            <consortium name="The Broad Institute Genomics Platform"/>
            <consortium name="The Broad Institute Genome Sequencing Center for Infectious Disease"/>
            <person name="Wu L."/>
            <person name="Ma J."/>
        </authorList>
    </citation>
    <scope>NUCLEOTIDE SEQUENCE [LARGE SCALE GENOMIC DNA]</scope>
    <source>
        <strain evidence="3">JCM 16929</strain>
    </source>
</reference>
<dbReference type="Proteomes" id="UP001501490">
    <property type="component" value="Unassembled WGS sequence"/>
</dbReference>
<keyword evidence="1" id="KW-0732">Signal</keyword>
<proteinExistence type="predicted"/>
<evidence type="ECO:0000256" key="1">
    <source>
        <dbReference type="SAM" id="SignalP"/>
    </source>
</evidence>
<comment type="caution">
    <text evidence="2">The sequence shown here is derived from an EMBL/GenBank/DDBJ whole genome shotgun (WGS) entry which is preliminary data.</text>
</comment>
<evidence type="ECO:0000313" key="3">
    <source>
        <dbReference type="Proteomes" id="UP001501490"/>
    </source>
</evidence>
<gene>
    <name evidence="2" type="ORF">GCM10022236_09790</name>
</gene>
<dbReference type="EMBL" id="BAABAB010000006">
    <property type="protein sequence ID" value="GAA3610159.1"/>
    <property type="molecule type" value="Genomic_DNA"/>
</dbReference>
<accession>A0ABP6ZLT1</accession>
<sequence length="315" mass="34333">MFRRAAAVLAAAAVAATLGVQPAQAISTNKDKKFLVVYNNNIENLAGCDGNYAKFIAYLKKQKKSPDIFAVQQISNAKQLATFTKRLSDELPGSYKGIIAVSNPGSMGYTSGCKVKKNQQTNAIIYRTGRLTPEKTVKWRSLAPYHYADGPCQELYGSYKSSQDRVVNVAVRFHDNVAGKDVTVAAVHWPTNTWSGPRCAAQNMRATNSVVEKLGGKVKIVAGDMNARKGEAGWWTKARTTYKYRDVVWDSACAPKTKTKKANTCPDSTSTNGDRRIDYLLTKGGHTTTNVATISNAAVGGKYSGHQALRAYVKY</sequence>
<protein>
    <recommendedName>
        <fullName evidence="4">Endonuclease/exonuclease/phosphatase domain-containing protein</fullName>
    </recommendedName>
</protein>
<dbReference type="SUPFAM" id="SSF56219">
    <property type="entry name" value="DNase I-like"/>
    <property type="match status" value="1"/>
</dbReference>